<dbReference type="EMBL" id="VXIT01000021">
    <property type="protein sequence ID" value="KAA6406994.1"/>
    <property type="molecule type" value="Genomic_DNA"/>
</dbReference>
<reference evidence="2 5" key="3">
    <citation type="submission" date="2019-09" db="EMBL/GenBank/DDBJ databases">
        <title>The hologenome of the rock-dwelling lichen Lasallia pustulata.</title>
        <authorList>
            <person name="Greshake Tzovaras B."/>
            <person name="Segers F."/>
            <person name="Bicker A."/>
            <person name="Dal Grande F."/>
            <person name="Otte J."/>
            <person name="Hankeln T."/>
            <person name="Schmitt I."/>
            <person name="Ebersberger I."/>
        </authorList>
    </citation>
    <scope>NUCLEOTIDE SEQUENCE [LARGE SCALE GENOMIC DNA]</scope>
    <source>
        <strain evidence="2">A1-1</strain>
    </source>
</reference>
<name>A0A1W5CY72_9LECA</name>
<feature type="compositionally biased region" description="Polar residues" evidence="1">
    <location>
        <begin position="1"/>
        <end position="11"/>
    </location>
</feature>
<evidence type="ECO:0000256" key="1">
    <source>
        <dbReference type="SAM" id="MobiDB-lite"/>
    </source>
</evidence>
<feature type="region of interest" description="Disordered" evidence="1">
    <location>
        <begin position="1"/>
        <end position="33"/>
    </location>
</feature>
<dbReference type="EMBL" id="FWEW01000793">
    <property type="protein sequence ID" value="SLM35685.1"/>
    <property type="molecule type" value="Genomic_DNA"/>
</dbReference>
<dbReference type="Proteomes" id="UP000324767">
    <property type="component" value="Unassembled WGS sequence"/>
</dbReference>
<dbReference type="Proteomes" id="UP000192927">
    <property type="component" value="Unassembled WGS sequence"/>
</dbReference>
<feature type="region of interest" description="Disordered" evidence="1">
    <location>
        <begin position="153"/>
        <end position="177"/>
    </location>
</feature>
<evidence type="ECO:0000313" key="3">
    <source>
        <dbReference type="EMBL" id="SLM35685.1"/>
    </source>
</evidence>
<accession>A0A1W5CY72</accession>
<protein>
    <submittedName>
        <fullName evidence="3">Uncharacterized protein</fullName>
    </submittedName>
</protein>
<evidence type="ECO:0000313" key="2">
    <source>
        <dbReference type="EMBL" id="KAA6406994.1"/>
    </source>
</evidence>
<gene>
    <name evidence="2" type="ORF">FRX48_09292</name>
</gene>
<evidence type="ECO:0000313" key="4">
    <source>
        <dbReference type="Proteomes" id="UP000192927"/>
    </source>
</evidence>
<proteinExistence type="predicted"/>
<reference evidence="4" key="1">
    <citation type="submission" date="2017-03" db="EMBL/GenBank/DDBJ databases">
        <authorList>
            <person name="Sharma R."/>
            <person name="Thines M."/>
        </authorList>
    </citation>
    <scope>NUCLEOTIDE SEQUENCE [LARGE SCALE GENOMIC DNA]</scope>
</reference>
<sequence length="391" mass="44009">MSKPPNLTTPPESFVNPPLTPPPTDTKPSKPSNQASCIIRYVQLRKAGLSPSDQPWAVFQLLPGDFELLIALLKADESLWGFFDDKVRYDYFSRSDRFVLRMPTITHDSFCYSVSHEILRQLEIIATGTGEAAEFAKNVSCWGSPRLQFPADEVRDEVRDEGEASGGDREETASSKYDAHEPDAAFTHRNAQWPGIIIEVSFSQKNKSLKGLAEDYILGSDGNIRVVVGLNIEYKQSKKATISVWRPQYVKQRDGREDLVSMQTVLDQEFRDNLGTLAPDPATGLELQLKDFASKGLIENPDTINHRVFISSSTLYNFLTRAEASEKLVKETKGDLIQLKPGARKRRRQKTPPEELNSDDERRLSEEEDRVAKRMARRDGDYVGSVSPADE</sequence>
<dbReference type="AlphaFoldDB" id="A0A1W5CY72"/>
<feature type="region of interest" description="Disordered" evidence="1">
    <location>
        <begin position="339"/>
        <end position="391"/>
    </location>
</feature>
<dbReference type="OrthoDB" id="3485856at2759"/>
<reference evidence="3" key="2">
    <citation type="submission" date="2017-03" db="EMBL/GenBank/DDBJ databases">
        <authorList>
            <person name="Afonso C.L."/>
            <person name="Miller P.J."/>
            <person name="Scott M.A."/>
            <person name="Spackman E."/>
            <person name="Goraichik I."/>
            <person name="Dimitrov K.M."/>
            <person name="Suarez D.L."/>
            <person name="Swayne D.E."/>
        </authorList>
    </citation>
    <scope>NUCLEOTIDE SEQUENCE [LARGE SCALE GENOMIC DNA]</scope>
</reference>
<evidence type="ECO:0000313" key="5">
    <source>
        <dbReference type="Proteomes" id="UP000324767"/>
    </source>
</evidence>
<keyword evidence="4" id="KW-1185">Reference proteome</keyword>
<organism evidence="3 4">
    <name type="scientific">Lasallia pustulata</name>
    <dbReference type="NCBI Taxonomy" id="136370"/>
    <lineage>
        <taxon>Eukaryota</taxon>
        <taxon>Fungi</taxon>
        <taxon>Dikarya</taxon>
        <taxon>Ascomycota</taxon>
        <taxon>Pezizomycotina</taxon>
        <taxon>Lecanoromycetes</taxon>
        <taxon>OSLEUM clade</taxon>
        <taxon>Umbilicariomycetidae</taxon>
        <taxon>Umbilicariales</taxon>
        <taxon>Umbilicariaceae</taxon>
        <taxon>Lasallia</taxon>
    </lineage>
</organism>